<evidence type="ECO:0000313" key="1">
    <source>
        <dbReference type="EMBL" id="MEQ2170754.1"/>
    </source>
</evidence>
<keyword evidence="2" id="KW-1185">Reference proteome</keyword>
<evidence type="ECO:0000313" key="2">
    <source>
        <dbReference type="Proteomes" id="UP001476798"/>
    </source>
</evidence>
<dbReference type="Proteomes" id="UP001476798">
    <property type="component" value="Unassembled WGS sequence"/>
</dbReference>
<gene>
    <name evidence="1" type="ORF">GOODEAATRI_003578</name>
</gene>
<proteinExistence type="predicted"/>
<sequence length="140" mass="15706">MHATCSSEILLSKQITVSNKGPLFTSRMLQFCPPRRRASVTGTLYLGEPVRAGPWLCLLFASLHNELLHSPVQHQRHPVVLLLLQEGLETKQRVQVEFRADRAEDEIRACIHSADLTPCTHLNTGSAQIRSDTETDRPNV</sequence>
<protein>
    <submittedName>
        <fullName evidence="1">Uncharacterized protein</fullName>
    </submittedName>
</protein>
<reference evidence="1 2" key="1">
    <citation type="submission" date="2021-06" db="EMBL/GenBank/DDBJ databases">
        <authorList>
            <person name="Palmer J.M."/>
        </authorList>
    </citation>
    <scope>NUCLEOTIDE SEQUENCE [LARGE SCALE GENOMIC DNA]</scope>
    <source>
        <strain evidence="1 2">GA_2019</strain>
        <tissue evidence="1">Muscle</tissue>
    </source>
</reference>
<dbReference type="EMBL" id="JAHRIO010040121">
    <property type="protein sequence ID" value="MEQ2170754.1"/>
    <property type="molecule type" value="Genomic_DNA"/>
</dbReference>
<accession>A0ABV0NH70</accession>
<comment type="caution">
    <text evidence="1">The sequence shown here is derived from an EMBL/GenBank/DDBJ whole genome shotgun (WGS) entry which is preliminary data.</text>
</comment>
<name>A0ABV0NH70_9TELE</name>
<organism evidence="1 2">
    <name type="scientific">Goodea atripinnis</name>
    <dbReference type="NCBI Taxonomy" id="208336"/>
    <lineage>
        <taxon>Eukaryota</taxon>
        <taxon>Metazoa</taxon>
        <taxon>Chordata</taxon>
        <taxon>Craniata</taxon>
        <taxon>Vertebrata</taxon>
        <taxon>Euteleostomi</taxon>
        <taxon>Actinopterygii</taxon>
        <taxon>Neopterygii</taxon>
        <taxon>Teleostei</taxon>
        <taxon>Neoteleostei</taxon>
        <taxon>Acanthomorphata</taxon>
        <taxon>Ovalentaria</taxon>
        <taxon>Atherinomorphae</taxon>
        <taxon>Cyprinodontiformes</taxon>
        <taxon>Goodeidae</taxon>
        <taxon>Goodea</taxon>
    </lineage>
</organism>